<evidence type="ECO:0000256" key="9">
    <source>
        <dbReference type="ARBA" id="ARBA00023237"/>
    </source>
</evidence>
<comment type="subcellular location">
    <subcellularLocation>
        <location evidence="1 10">Cell outer membrane</location>
        <topology evidence="1 10">Multi-pass membrane protein</topology>
    </subcellularLocation>
</comment>
<protein>
    <submittedName>
        <fullName evidence="16">TonB-dependent receptor</fullName>
    </submittedName>
</protein>
<evidence type="ECO:0000256" key="5">
    <source>
        <dbReference type="ARBA" id="ARBA00022729"/>
    </source>
</evidence>
<evidence type="ECO:0000259" key="15">
    <source>
        <dbReference type="Pfam" id="PF07715"/>
    </source>
</evidence>
<evidence type="ECO:0000313" key="17">
    <source>
        <dbReference type="Proteomes" id="UP001621714"/>
    </source>
</evidence>
<dbReference type="Pfam" id="PF07715">
    <property type="entry name" value="Plug"/>
    <property type="match status" value="1"/>
</dbReference>
<feature type="signal peptide" evidence="13">
    <location>
        <begin position="1"/>
        <end position="26"/>
    </location>
</feature>
<evidence type="ECO:0000256" key="10">
    <source>
        <dbReference type="PROSITE-ProRule" id="PRU01360"/>
    </source>
</evidence>
<dbReference type="Gene3D" id="2.170.130.10">
    <property type="entry name" value="TonB-dependent receptor, plug domain"/>
    <property type="match status" value="1"/>
</dbReference>
<keyword evidence="5 13" id="KW-0732">Signal</keyword>
<evidence type="ECO:0000256" key="11">
    <source>
        <dbReference type="RuleBase" id="RU003357"/>
    </source>
</evidence>
<comment type="similarity">
    <text evidence="10 11">Belongs to the TonB-dependent receptor family.</text>
</comment>
<organism evidence="16 17">
    <name type="scientific">Marinospirillum alkalitolerans</name>
    <dbReference type="NCBI Taxonomy" id="3123374"/>
    <lineage>
        <taxon>Bacteria</taxon>
        <taxon>Pseudomonadati</taxon>
        <taxon>Pseudomonadota</taxon>
        <taxon>Gammaproteobacteria</taxon>
        <taxon>Oceanospirillales</taxon>
        <taxon>Oceanospirillaceae</taxon>
        <taxon>Marinospirillum</taxon>
    </lineage>
</organism>
<evidence type="ECO:0000256" key="2">
    <source>
        <dbReference type="ARBA" id="ARBA00022448"/>
    </source>
</evidence>
<keyword evidence="17" id="KW-1185">Reference proteome</keyword>
<dbReference type="InterPro" id="IPR037066">
    <property type="entry name" value="Plug_dom_sf"/>
</dbReference>
<keyword evidence="4 10" id="KW-0812">Transmembrane</keyword>
<feature type="domain" description="TonB-dependent receptor plug" evidence="15">
    <location>
        <begin position="56"/>
        <end position="166"/>
    </location>
</feature>
<dbReference type="Proteomes" id="UP001621714">
    <property type="component" value="Unassembled WGS sequence"/>
</dbReference>
<keyword evidence="9 10" id="KW-0998">Cell outer membrane</keyword>
<dbReference type="PANTHER" id="PTHR30069">
    <property type="entry name" value="TONB-DEPENDENT OUTER MEMBRANE RECEPTOR"/>
    <property type="match status" value="1"/>
</dbReference>
<dbReference type="Gene3D" id="2.40.170.20">
    <property type="entry name" value="TonB-dependent receptor, beta-barrel domain"/>
    <property type="match status" value="1"/>
</dbReference>
<feature type="region of interest" description="Disordered" evidence="12">
    <location>
        <begin position="441"/>
        <end position="466"/>
    </location>
</feature>
<reference evidence="16 17" key="1">
    <citation type="submission" date="2024-02" db="EMBL/GenBank/DDBJ databases">
        <title>Marinospirillum sp. MEB 164 isolated from Lonar lake sediment.</title>
        <authorList>
            <person name="Joshi A."/>
            <person name="Thite S."/>
        </authorList>
    </citation>
    <scope>NUCLEOTIDE SEQUENCE [LARGE SCALE GENOMIC DNA]</scope>
    <source>
        <strain evidence="16 17">MEB164</strain>
    </source>
</reference>
<dbReference type="InterPro" id="IPR000531">
    <property type="entry name" value="Beta-barrel_TonB"/>
</dbReference>
<dbReference type="InterPro" id="IPR036942">
    <property type="entry name" value="Beta-barrel_TonB_sf"/>
</dbReference>
<evidence type="ECO:0000256" key="3">
    <source>
        <dbReference type="ARBA" id="ARBA00022452"/>
    </source>
</evidence>
<keyword evidence="3 10" id="KW-1134">Transmembrane beta strand</keyword>
<dbReference type="Pfam" id="PF00593">
    <property type="entry name" value="TonB_dep_Rec_b-barrel"/>
    <property type="match status" value="1"/>
</dbReference>
<dbReference type="InterPro" id="IPR012910">
    <property type="entry name" value="Plug_dom"/>
</dbReference>
<feature type="chain" id="PRO_5045145214" evidence="13">
    <location>
        <begin position="27"/>
        <end position="695"/>
    </location>
</feature>
<dbReference type="SUPFAM" id="SSF56935">
    <property type="entry name" value="Porins"/>
    <property type="match status" value="1"/>
</dbReference>
<comment type="caution">
    <text evidence="16">The sequence shown here is derived from an EMBL/GenBank/DDBJ whole genome shotgun (WGS) entry which is preliminary data.</text>
</comment>
<evidence type="ECO:0000259" key="14">
    <source>
        <dbReference type="Pfam" id="PF00593"/>
    </source>
</evidence>
<keyword evidence="16" id="KW-0675">Receptor</keyword>
<sequence length="695" mass="76104">MTSFSVKPLSAAIGLLLLGSLPYGLAQATSTENTPAESTAIQTLVVTAAGFEQNVTDAPASISVITREELERRSYINVIDAVRHIPGVFITGGGNNQDISLRGMASSYTLVLVDGRPISAGRQTNTNGTDGGKQSLALPPLAMIDRIEVIRGPMSSLYGSDAMGGVINIITRRDQADWQGTLRTEYTLSLNDVSNDASHTEFYLSGALVPNLLQLQLNGAYTGIDESDFQTSGSFKSDASQPQARRKNGGFELALTPSQQDRIALGYRYATQESTHTEGRSTSAATSTGRFDRQTWTLTHDGRYGNLLLSSYLQQDVAERVQEQSMEETTRIANTQGTYFWGAHTLTFGAQYKEEDFTNGQNVLYNAGIEGGVHSADRWLAAIFAEAEWAITDDLSLTTGLRYNDDEFFGGHLSPRLYSVYRLHPSWTLKGGVSTGYRQPSLTQATEGFGGRTGGGGSPNTTADGRPLPRALMLGNPNLDPETSINYEAGVIYHDPSLGLNFSLMAFHTQFDDKIISDRFCSSPDAANNNDTANYACEFGGNTYWFLQRSVNVGEAQMQGIELTVDYQFTDSLHLSANYTWTETEQRSGEFRGEPLNKQPEHMLNALVDWQTSDRFNLWLQGSYRSSTSDYLGRFGMIDGTPGYGFVDLGLNYQLTDQVSVQSGLYNLADKEVTDSDYEVVLDGRRLQVGLTAHF</sequence>
<dbReference type="InterPro" id="IPR039426">
    <property type="entry name" value="TonB-dep_rcpt-like"/>
</dbReference>
<evidence type="ECO:0000256" key="12">
    <source>
        <dbReference type="SAM" id="MobiDB-lite"/>
    </source>
</evidence>
<feature type="compositionally biased region" description="Gly residues" evidence="12">
    <location>
        <begin position="448"/>
        <end position="458"/>
    </location>
</feature>
<evidence type="ECO:0000256" key="7">
    <source>
        <dbReference type="ARBA" id="ARBA00023077"/>
    </source>
</evidence>
<evidence type="ECO:0000256" key="6">
    <source>
        <dbReference type="ARBA" id="ARBA00023065"/>
    </source>
</evidence>
<evidence type="ECO:0000256" key="13">
    <source>
        <dbReference type="SAM" id="SignalP"/>
    </source>
</evidence>
<accession>A0ABW8PXT5</accession>
<keyword evidence="2 10" id="KW-0813">Transport</keyword>
<dbReference type="CDD" id="cd01347">
    <property type="entry name" value="ligand_gated_channel"/>
    <property type="match status" value="1"/>
</dbReference>
<dbReference type="PROSITE" id="PS52016">
    <property type="entry name" value="TONB_DEPENDENT_REC_3"/>
    <property type="match status" value="1"/>
</dbReference>
<evidence type="ECO:0000256" key="8">
    <source>
        <dbReference type="ARBA" id="ARBA00023136"/>
    </source>
</evidence>
<keyword evidence="8 10" id="KW-0472">Membrane</keyword>
<evidence type="ECO:0000256" key="4">
    <source>
        <dbReference type="ARBA" id="ARBA00022692"/>
    </source>
</evidence>
<keyword evidence="6" id="KW-0406">Ion transport</keyword>
<name>A0ABW8PXT5_9GAMM</name>
<keyword evidence="7 11" id="KW-0798">TonB box</keyword>
<evidence type="ECO:0000313" key="16">
    <source>
        <dbReference type="EMBL" id="MFK7160669.1"/>
    </source>
</evidence>
<dbReference type="PANTHER" id="PTHR30069:SF53">
    <property type="entry name" value="COLICIN I RECEPTOR-RELATED"/>
    <property type="match status" value="1"/>
</dbReference>
<evidence type="ECO:0000256" key="1">
    <source>
        <dbReference type="ARBA" id="ARBA00004571"/>
    </source>
</evidence>
<gene>
    <name evidence="16" type="ORF">V6U78_06425</name>
</gene>
<dbReference type="EMBL" id="JBANFI010000003">
    <property type="protein sequence ID" value="MFK7160669.1"/>
    <property type="molecule type" value="Genomic_DNA"/>
</dbReference>
<proteinExistence type="inferred from homology"/>
<feature type="domain" description="TonB-dependent receptor-like beta-barrel" evidence="14">
    <location>
        <begin position="227"/>
        <end position="668"/>
    </location>
</feature>
<dbReference type="RefSeq" id="WP_405338600.1">
    <property type="nucleotide sequence ID" value="NZ_JBANFI010000003.1"/>
</dbReference>